<evidence type="ECO:0000313" key="2">
    <source>
        <dbReference type="EMBL" id="MFD2518262.1"/>
    </source>
</evidence>
<dbReference type="CDD" id="cd09604">
    <property type="entry name" value="M1_APN_like"/>
    <property type="match status" value="1"/>
</dbReference>
<accession>A0ABW5IZ97</accession>
<evidence type="ECO:0000259" key="1">
    <source>
        <dbReference type="Pfam" id="PF01433"/>
    </source>
</evidence>
<comment type="caution">
    <text evidence="2">The sequence shown here is derived from an EMBL/GenBank/DDBJ whole genome shotgun (WGS) entry which is preliminary data.</text>
</comment>
<dbReference type="Pfam" id="PF01433">
    <property type="entry name" value="Peptidase_M1"/>
    <property type="match status" value="1"/>
</dbReference>
<dbReference type="EMBL" id="JBHULT010000009">
    <property type="protein sequence ID" value="MFD2518262.1"/>
    <property type="molecule type" value="Genomic_DNA"/>
</dbReference>
<keyword evidence="3" id="KW-1185">Reference proteome</keyword>
<dbReference type="EC" id="3.4.11.-" evidence="2"/>
<dbReference type="SUPFAM" id="SSF55486">
    <property type="entry name" value="Metalloproteases ('zincins'), catalytic domain"/>
    <property type="match status" value="1"/>
</dbReference>
<sequence>MKQFLSLMTLIFFSSLYGQEKLYLPLEFKKAYENGTRSQDGTVPHGYWQNRAEYDIEVSVDVPTRILSGTAAIIYYNNSPDTLRSVVFHTYHDYLKPYTSRQVFDPLNSRAEDHKGTLIEHLVVAGDTVEITNPERVIYRGTNYRVILAEPLPPKEQLELSIKWNYQIPDERQSRSGAFDSTSMIVGYWYPEMAVRDDIFGWDTKTFDAATEFYHDFSDYKIALSLPEEFTVWASVPPDNPEEVYSEEVQNRLEQARKSSSAIQILTKEDLRPGTGGMKTWKFTAKDFPDFAFAFSDHFLWEAATYTNEEGEYFLQTAYSHANPGFGEILPSLTTSLESLHGEFPKYPFPYHYFTVFNGQKSLGGMEFPGMANNGYAKKEDFRQYLGLDLNDKEAFLANLNLTLHEMAHMYFPFMMGINEKKYAWMDEGFAEISSAFIEQWMPIDDMDFSYLGSLSVVPPMVPSDEHDNSGINAYLVGGAAYLSLYELLGDELFNRGMHAFMNEWKHKHPTPYDLMFTFNRETGKDLTWFWNAWYFDWGYIDLGINDVEDRTAEIENLGGRPMVFTIVTTYENDELLKEEINPEVWKNSSIYTHSIPGSQPVKQIHLEFHHIPDAVKDNNLWKREK</sequence>
<feature type="domain" description="Peptidase M1 membrane alanine aminopeptidase" evidence="1">
    <location>
        <begin position="346"/>
        <end position="534"/>
    </location>
</feature>
<dbReference type="RefSeq" id="WP_380752050.1">
    <property type="nucleotide sequence ID" value="NZ_JBHULT010000009.1"/>
</dbReference>
<dbReference type="InterPro" id="IPR027268">
    <property type="entry name" value="Peptidase_M4/M1_CTD_sf"/>
</dbReference>
<dbReference type="GO" id="GO:0004177">
    <property type="term" value="F:aminopeptidase activity"/>
    <property type="evidence" value="ECO:0007669"/>
    <property type="project" value="UniProtKB-KW"/>
</dbReference>
<keyword evidence="2" id="KW-0031">Aminopeptidase</keyword>
<organism evidence="2 3">
    <name type="scientific">Salinimicrobium flavum</name>
    <dbReference type="NCBI Taxonomy" id="1737065"/>
    <lineage>
        <taxon>Bacteria</taxon>
        <taxon>Pseudomonadati</taxon>
        <taxon>Bacteroidota</taxon>
        <taxon>Flavobacteriia</taxon>
        <taxon>Flavobacteriales</taxon>
        <taxon>Flavobacteriaceae</taxon>
        <taxon>Salinimicrobium</taxon>
    </lineage>
</organism>
<keyword evidence="2" id="KW-0378">Hydrolase</keyword>
<proteinExistence type="predicted"/>
<dbReference type="InterPro" id="IPR014782">
    <property type="entry name" value="Peptidase_M1_dom"/>
</dbReference>
<name>A0ABW5IZ97_9FLAO</name>
<dbReference type="Gene3D" id="1.10.390.10">
    <property type="entry name" value="Neutral Protease Domain 2"/>
    <property type="match status" value="1"/>
</dbReference>
<reference evidence="3" key="1">
    <citation type="journal article" date="2019" name="Int. J. Syst. Evol. Microbiol.">
        <title>The Global Catalogue of Microorganisms (GCM) 10K type strain sequencing project: providing services to taxonomists for standard genome sequencing and annotation.</title>
        <authorList>
            <consortium name="The Broad Institute Genomics Platform"/>
            <consortium name="The Broad Institute Genome Sequencing Center for Infectious Disease"/>
            <person name="Wu L."/>
            <person name="Ma J."/>
        </authorList>
    </citation>
    <scope>NUCLEOTIDE SEQUENCE [LARGE SCALE GENOMIC DNA]</scope>
    <source>
        <strain evidence="3">KCTC 42585</strain>
    </source>
</reference>
<keyword evidence="2" id="KW-0645">Protease</keyword>
<protein>
    <submittedName>
        <fullName evidence="2">M1 family metallopeptidase</fullName>
        <ecNumber evidence="2">3.4.11.-</ecNumber>
    </submittedName>
</protein>
<gene>
    <name evidence="2" type="ORF">ACFSTG_10190</name>
</gene>
<dbReference type="Proteomes" id="UP001597468">
    <property type="component" value="Unassembled WGS sequence"/>
</dbReference>
<evidence type="ECO:0000313" key="3">
    <source>
        <dbReference type="Proteomes" id="UP001597468"/>
    </source>
</evidence>